<gene>
    <name evidence="2" type="ORF">BLNAU_3272</name>
</gene>
<organism evidence="2 3">
    <name type="scientific">Blattamonas nauphoetae</name>
    <dbReference type="NCBI Taxonomy" id="2049346"/>
    <lineage>
        <taxon>Eukaryota</taxon>
        <taxon>Metamonada</taxon>
        <taxon>Preaxostyla</taxon>
        <taxon>Oxymonadida</taxon>
        <taxon>Blattamonas</taxon>
    </lineage>
</organism>
<accession>A0ABQ9YDS1</accession>
<keyword evidence="1" id="KW-0472">Membrane</keyword>
<dbReference type="Proteomes" id="UP001281761">
    <property type="component" value="Unassembled WGS sequence"/>
</dbReference>
<proteinExistence type="predicted"/>
<feature type="transmembrane region" description="Helical" evidence="1">
    <location>
        <begin position="169"/>
        <end position="191"/>
    </location>
</feature>
<sequence length="197" mass="22618">MTSSQKYSAFLKWNENDPDTVDSFAPAFMSLVSMVRDGSKRVFECDCARLPKPRCSVCGFDDCSLVYIQSIDILDEILSRPKLHDLSLTSLDYIPREILRIADSGVQLASDDNVRFLHTKFNIDTQFVRDVMTRETKRTLSLTSHISLDIQMTSHADSSMLPTRSVLTLWYAPFSIFILVFDSFFLIRSLLFRFQGF</sequence>
<name>A0ABQ9YDS1_9EUKA</name>
<protein>
    <submittedName>
        <fullName evidence="2">Uncharacterized protein</fullName>
    </submittedName>
</protein>
<dbReference type="EMBL" id="JARBJD010000014">
    <property type="protein sequence ID" value="KAK2961835.1"/>
    <property type="molecule type" value="Genomic_DNA"/>
</dbReference>
<comment type="caution">
    <text evidence="2">The sequence shown here is derived from an EMBL/GenBank/DDBJ whole genome shotgun (WGS) entry which is preliminary data.</text>
</comment>
<evidence type="ECO:0000313" key="2">
    <source>
        <dbReference type="EMBL" id="KAK2961835.1"/>
    </source>
</evidence>
<evidence type="ECO:0000256" key="1">
    <source>
        <dbReference type="SAM" id="Phobius"/>
    </source>
</evidence>
<evidence type="ECO:0000313" key="3">
    <source>
        <dbReference type="Proteomes" id="UP001281761"/>
    </source>
</evidence>
<keyword evidence="1" id="KW-0812">Transmembrane</keyword>
<keyword evidence="3" id="KW-1185">Reference proteome</keyword>
<keyword evidence="1" id="KW-1133">Transmembrane helix</keyword>
<reference evidence="2 3" key="1">
    <citation type="journal article" date="2022" name="bioRxiv">
        <title>Genomics of Preaxostyla Flagellates Illuminates Evolutionary Transitions and the Path Towards Mitochondrial Loss.</title>
        <authorList>
            <person name="Novak L.V.F."/>
            <person name="Treitli S.C."/>
            <person name="Pyrih J."/>
            <person name="Halakuc P."/>
            <person name="Pipaliya S.V."/>
            <person name="Vacek V."/>
            <person name="Brzon O."/>
            <person name="Soukal P."/>
            <person name="Eme L."/>
            <person name="Dacks J.B."/>
            <person name="Karnkowska A."/>
            <person name="Elias M."/>
            <person name="Hampl V."/>
        </authorList>
    </citation>
    <scope>NUCLEOTIDE SEQUENCE [LARGE SCALE GENOMIC DNA]</scope>
    <source>
        <strain evidence="2">NAU3</strain>
        <tissue evidence="2">Gut</tissue>
    </source>
</reference>